<dbReference type="Proteomes" id="UP000249363">
    <property type="component" value="Unassembled WGS sequence"/>
</dbReference>
<dbReference type="OrthoDB" id="5118255at2759"/>
<organism evidence="1 2">
    <name type="scientific">Talaromyces amestolkiae</name>
    <dbReference type="NCBI Taxonomy" id="1196081"/>
    <lineage>
        <taxon>Eukaryota</taxon>
        <taxon>Fungi</taxon>
        <taxon>Dikarya</taxon>
        <taxon>Ascomycota</taxon>
        <taxon>Pezizomycotina</taxon>
        <taxon>Eurotiomycetes</taxon>
        <taxon>Eurotiomycetidae</taxon>
        <taxon>Eurotiales</taxon>
        <taxon>Trichocomaceae</taxon>
        <taxon>Talaromyces</taxon>
        <taxon>Talaromyces sect. Talaromyces</taxon>
    </lineage>
</organism>
<dbReference type="EMBL" id="MIKG01000003">
    <property type="protein sequence ID" value="RAO66409.1"/>
    <property type="molecule type" value="Genomic_DNA"/>
</dbReference>
<dbReference type="GeneID" id="63791638"/>
<evidence type="ECO:0000313" key="1">
    <source>
        <dbReference type="EMBL" id="RAO66409.1"/>
    </source>
</evidence>
<gene>
    <name evidence="1" type="ORF">BHQ10_002421</name>
</gene>
<keyword evidence="2" id="KW-1185">Reference proteome</keyword>
<evidence type="ECO:0000313" key="2">
    <source>
        <dbReference type="Proteomes" id="UP000249363"/>
    </source>
</evidence>
<name>A0A364KS84_TALAM</name>
<accession>A0A364KS84</accession>
<sequence length="231" mass="26586">MFSMLDGDWDLNDVSQITFRKINFSMDAAQWTVACFLRQAWTFVPPTPDCKDVGPVMKRYQDLPEEEQAKLPLNSDTKTLHNPWRNEIYWLWNHLFYDVGNFLDAAYGMGKFYPPNEDVFGLEFPKPHPDEESENVRVLAKVWETEVIFLPTYLAPGVTVRVETFGPGEENGVLRNVVKLRGKFSNEKDKLAQAWYVTKGLETRFYIEGGDNLTTDGWAAVIVYGKIVEES</sequence>
<protein>
    <submittedName>
        <fullName evidence="1">Uncharacterized protein</fullName>
    </submittedName>
</protein>
<proteinExistence type="predicted"/>
<dbReference type="AlphaFoldDB" id="A0A364KS84"/>
<reference evidence="1 2" key="1">
    <citation type="journal article" date="2017" name="Biotechnol. Biofuels">
        <title>Differential beta-glucosidase expression as a function of carbon source availability in Talaromyces amestolkiae: a genomic and proteomic approach.</title>
        <authorList>
            <person name="de Eugenio L.I."/>
            <person name="Mendez-Liter J.A."/>
            <person name="Nieto-Dominguez M."/>
            <person name="Alonso L."/>
            <person name="Gil-Munoz J."/>
            <person name="Barriuso J."/>
            <person name="Prieto A."/>
            <person name="Martinez M.J."/>
        </authorList>
    </citation>
    <scope>NUCLEOTIDE SEQUENCE [LARGE SCALE GENOMIC DNA]</scope>
    <source>
        <strain evidence="1 2">CIB</strain>
    </source>
</reference>
<dbReference type="RefSeq" id="XP_040730926.1">
    <property type="nucleotide sequence ID" value="XM_040874566.1"/>
</dbReference>
<comment type="caution">
    <text evidence="1">The sequence shown here is derived from an EMBL/GenBank/DDBJ whole genome shotgun (WGS) entry which is preliminary data.</text>
</comment>